<dbReference type="EMBL" id="GBRH01263148">
    <property type="protein sequence ID" value="JAD34747.1"/>
    <property type="molecule type" value="Transcribed_RNA"/>
</dbReference>
<dbReference type="AlphaFoldDB" id="A0A0A8ZIP7"/>
<name>A0A0A8ZIP7_ARUDO</name>
<proteinExistence type="predicted"/>
<reference evidence="1" key="2">
    <citation type="journal article" date="2015" name="Data Brief">
        <title>Shoot transcriptome of the giant reed, Arundo donax.</title>
        <authorList>
            <person name="Barrero R.A."/>
            <person name="Guerrero F.D."/>
            <person name="Moolhuijzen P."/>
            <person name="Goolsby J.A."/>
            <person name="Tidwell J."/>
            <person name="Bellgard S.E."/>
            <person name="Bellgard M.I."/>
        </authorList>
    </citation>
    <scope>NUCLEOTIDE SEQUENCE</scope>
    <source>
        <tissue evidence="1">Shoot tissue taken approximately 20 cm above the soil surface</tissue>
    </source>
</reference>
<protein>
    <submittedName>
        <fullName evidence="1">Uncharacterized protein</fullName>
    </submittedName>
</protein>
<organism evidence="1">
    <name type="scientific">Arundo donax</name>
    <name type="common">Giant reed</name>
    <name type="synonym">Donax arundinaceus</name>
    <dbReference type="NCBI Taxonomy" id="35708"/>
    <lineage>
        <taxon>Eukaryota</taxon>
        <taxon>Viridiplantae</taxon>
        <taxon>Streptophyta</taxon>
        <taxon>Embryophyta</taxon>
        <taxon>Tracheophyta</taxon>
        <taxon>Spermatophyta</taxon>
        <taxon>Magnoliopsida</taxon>
        <taxon>Liliopsida</taxon>
        <taxon>Poales</taxon>
        <taxon>Poaceae</taxon>
        <taxon>PACMAD clade</taxon>
        <taxon>Arundinoideae</taxon>
        <taxon>Arundineae</taxon>
        <taxon>Arundo</taxon>
    </lineage>
</organism>
<evidence type="ECO:0000313" key="1">
    <source>
        <dbReference type="EMBL" id="JAD34747.1"/>
    </source>
</evidence>
<reference evidence="1" key="1">
    <citation type="submission" date="2014-09" db="EMBL/GenBank/DDBJ databases">
        <authorList>
            <person name="Magalhaes I.L.F."/>
            <person name="Oliveira U."/>
            <person name="Santos F.R."/>
            <person name="Vidigal T.H.D.A."/>
            <person name="Brescovit A.D."/>
            <person name="Santos A.J."/>
        </authorList>
    </citation>
    <scope>NUCLEOTIDE SEQUENCE</scope>
    <source>
        <tissue evidence="1">Shoot tissue taken approximately 20 cm above the soil surface</tissue>
    </source>
</reference>
<accession>A0A0A8ZIP7</accession>
<sequence length="48" mass="5480">MRIVCPFLCRDSFRILSYSSVRALDSIVLLLWISARAPCEWCLCLTTG</sequence>